<feature type="region of interest" description="Disordered" evidence="7">
    <location>
        <begin position="605"/>
        <end position="650"/>
    </location>
</feature>
<dbReference type="AlphaFoldDB" id="A0A7S3L8X3"/>
<evidence type="ECO:0000256" key="4">
    <source>
        <dbReference type="ARBA" id="ARBA00022833"/>
    </source>
</evidence>
<gene>
    <name evidence="9" type="ORF">ACOF00016_LOCUS11250</name>
</gene>
<dbReference type="InterPro" id="IPR051507">
    <property type="entry name" value="PcG_RING_finger"/>
</dbReference>
<dbReference type="Pfam" id="PF07453">
    <property type="entry name" value="NUMOD1"/>
    <property type="match status" value="1"/>
</dbReference>
<evidence type="ECO:0000256" key="6">
    <source>
        <dbReference type="PROSITE-ProRule" id="PRU00175"/>
    </source>
</evidence>
<dbReference type="SUPFAM" id="SSF57850">
    <property type="entry name" value="RING/U-box"/>
    <property type="match status" value="1"/>
</dbReference>
<feature type="region of interest" description="Disordered" evidence="7">
    <location>
        <begin position="1"/>
        <end position="216"/>
    </location>
</feature>
<name>A0A7S3L8X3_9STRA</name>
<dbReference type="InterPro" id="IPR001841">
    <property type="entry name" value="Znf_RING"/>
</dbReference>
<keyword evidence="3 6" id="KW-0863">Zinc-finger</keyword>
<dbReference type="Pfam" id="PF13923">
    <property type="entry name" value="zf-C3HC4_2"/>
    <property type="match status" value="1"/>
</dbReference>
<feature type="compositionally biased region" description="Basic and acidic residues" evidence="7">
    <location>
        <begin position="70"/>
        <end position="82"/>
    </location>
</feature>
<feature type="region of interest" description="Disordered" evidence="7">
    <location>
        <begin position="457"/>
        <end position="480"/>
    </location>
</feature>
<evidence type="ECO:0000256" key="3">
    <source>
        <dbReference type="ARBA" id="ARBA00022771"/>
    </source>
</evidence>
<dbReference type="GO" id="GO:0005634">
    <property type="term" value="C:nucleus"/>
    <property type="evidence" value="ECO:0007669"/>
    <property type="project" value="UniProtKB-SubCell"/>
</dbReference>
<evidence type="ECO:0000256" key="2">
    <source>
        <dbReference type="ARBA" id="ARBA00022723"/>
    </source>
</evidence>
<dbReference type="PROSITE" id="PS00518">
    <property type="entry name" value="ZF_RING_1"/>
    <property type="match status" value="1"/>
</dbReference>
<dbReference type="InterPro" id="IPR017907">
    <property type="entry name" value="Znf_RING_CS"/>
</dbReference>
<reference evidence="9" key="1">
    <citation type="submission" date="2021-01" db="EMBL/GenBank/DDBJ databases">
        <authorList>
            <person name="Corre E."/>
            <person name="Pelletier E."/>
            <person name="Niang G."/>
            <person name="Scheremetjew M."/>
            <person name="Finn R."/>
            <person name="Kale V."/>
            <person name="Holt S."/>
            <person name="Cochrane G."/>
            <person name="Meng A."/>
            <person name="Brown T."/>
            <person name="Cohen L."/>
        </authorList>
    </citation>
    <scope>NUCLEOTIDE SEQUENCE</scope>
    <source>
        <strain evidence="9">CCMP127</strain>
    </source>
</reference>
<evidence type="ECO:0000259" key="8">
    <source>
        <dbReference type="PROSITE" id="PS50089"/>
    </source>
</evidence>
<evidence type="ECO:0000256" key="7">
    <source>
        <dbReference type="SAM" id="MobiDB-lite"/>
    </source>
</evidence>
<dbReference type="InterPro" id="IPR003647">
    <property type="entry name" value="Intron_nuc_1_rpt"/>
</dbReference>
<feature type="region of interest" description="Disordered" evidence="7">
    <location>
        <begin position="550"/>
        <end position="571"/>
    </location>
</feature>
<proteinExistence type="predicted"/>
<keyword evidence="4" id="KW-0862">Zinc</keyword>
<sequence>MSDVDSSSVDPEDGGGVAGTNESPTLDPLVSVEANVPESHTDAAVEETGNQTHKETREGVDLPVDTADNIEMKESADGKEESSSSSFTAARTSMHSMAVDSPPKGDRVGVTGSSDEAKYKSAAEDTDISEFMQVDESSPSAKKRSEKEEDATDDTASEEKQKDVSSKFEKENKTKDTDTTGSFLMAIDSPPKAPKESEIDEADSPPGFNITSSGSGDLTPYHRRISTSVTMLDVKTCKVVRVFHSMRQAQRELKLDRKHLKTALETPEVDGKPGIADGWRWRVYQPGDDNEEMAAAQRIEKDSSEETAEETTRGGFVDMQTSVTMLDKDTLQIARIFRSMRQASREMGVDRKQLKAALMSQSDGKPGVVGPYRWRLTLPGDEEAIHNHQTKATSTSPKGVTMLDMETCEVIKVFHSIRQVTRETGLSHHALKDAMANANDGKPGVAGPYRWRFAQPDDEESIAKQQKEQETKASGNFSTSPTSVTMLDLETCEVIKVFNSMRQVYRETGIDRKDLKPALVKQSDGKPGIAEGYRWRLARPGDEEAAAKHRAAEVESRKKKRKKTLDLKGATASNIPAGASVSLATPEKLSETLGESAAMEKLTGAANADVAARKKHRRSDGSWSGSDIMRADESDDSSEEDAAGEIADRDHLPSIKQGRLEFNLNVPLQSQLICELCMGYFREPYRITTCLHTFCKSCLLLALERAGHQCPSCQTYLGRLAKPNEIAFKPDRMLHDLMDKVLFPELAIADDDAEAEFYASLGIQKKAEFREKKGKDESTQSTAEESRTVSFQVVPFAGKSALQRPFLETESALTISQLKKYLQQQEQKAVSDIYCLGTVLGPEWSIEFILKTIWNRKFDGELRLLCLEYK</sequence>
<dbReference type="SMART" id="SM00184">
    <property type="entry name" value="RING"/>
    <property type="match status" value="1"/>
</dbReference>
<dbReference type="Gene3D" id="3.10.20.90">
    <property type="entry name" value="Phosphatidylinositol 3-kinase Catalytic Subunit, Chain A, domain 1"/>
    <property type="match status" value="1"/>
</dbReference>
<evidence type="ECO:0000256" key="1">
    <source>
        <dbReference type="ARBA" id="ARBA00004123"/>
    </source>
</evidence>
<dbReference type="InterPro" id="IPR013083">
    <property type="entry name" value="Znf_RING/FYVE/PHD"/>
</dbReference>
<feature type="domain" description="RING-type" evidence="8">
    <location>
        <begin position="674"/>
        <end position="714"/>
    </location>
</feature>
<comment type="subcellular location">
    <subcellularLocation>
        <location evidence="1">Nucleus</location>
    </subcellularLocation>
</comment>
<organism evidence="9">
    <name type="scientific">Amphora coffeiformis</name>
    <dbReference type="NCBI Taxonomy" id="265554"/>
    <lineage>
        <taxon>Eukaryota</taxon>
        <taxon>Sar</taxon>
        <taxon>Stramenopiles</taxon>
        <taxon>Ochrophyta</taxon>
        <taxon>Bacillariophyta</taxon>
        <taxon>Bacillariophyceae</taxon>
        <taxon>Bacillariophycidae</taxon>
        <taxon>Thalassiophysales</taxon>
        <taxon>Catenulaceae</taxon>
        <taxon>Amphora</taxon>
    </lineage>
</organism>
<dbReference type="PANTHER" id="PTHR45893">
    <property type="entry name" value="POLYCOMB GROUP RING FINGER PROTEIN"/>
    <property type="match status" value="1"/>
</dbReference>
<evidence type="ECO:0000313" key="9">
    <source>
        <dbReference type="EMBL" id="CAE0414007.1"/>
    </source>
</evidence>
<dbReference type="InterPro" id="IPR010896">
    <property type="entry name" value="NUMOD1"/>
</dbReference>
<keyword evidence="5" id="KW-0539">Nucleus</keyword>
<keyword evidence="2" id="KW-0479">Metal-binding</keyword>
<evidence type="ECO:0000256" key="5">
    <source>
        <dbReference type="ARBA" id="ARBA00023242"/>
    </source>
</evidence>
<feature type="compositionally biased region" description="Acidic residues" evidence="7">
    <location>
        <begin position="633"/>
        <end position="643"/>
    </location>
</feature>
<dbReference type="Gene3D" id="3.30.40.10">
    <property type="entry name" value="Zinc/RING finger domain, C3HC4 (zinc finger)"/>
    <property type="match status" value="1"/>
</dbReference>
<dbReference type="PROSITE" id="PS50089">
    <property type="entry name" value="ZF_RING_2"/>
    <property type="match status" value="1"/>
</dbReference>
<dbReference type="CDD" id="cd16525">
    <property type="entry name" value="RING-HC_PCGF"/>
    <property type="match status" value="1"/>
</dbReference>
<feature type="compositionally biased region" description="Basic and acidic residues" evidence="7">
    <location>
        <begin position="461"/>
        <end position="471"/>
    </location>
</feature>
<protein>
    <recommendedName>
        <fullName evidence="8">RING-type domain-containing protein</fullName>
    </recommendedName>
</protein>
<dbReference type="GO" id="GO:0008270">
    <property type="term" value="F:zinc ion binding"/>
    <property type="evidence" value="ECO:0007669"/>
    <property type="project" value="UniProtKB-KW"/>
</dbReference>
<accession>A0A7S3L8X3</accession>
<dbReference type="SMART" id="SM00497">
    <property type="entry name" value="IENR1"/>
    <property type="match status" value="4"/>
</dbReference>
<feature type="compositionally biased region" description="Basic and acidic residues" evidence="7">
    <location>
        <begin position="157"/>
        <end position="178"/>
    </location>
</feature>
<dbReference type="EMBL" id="HBIM01013979">
    <property type="protein sequence ID" value="CAE0414007.1"/>
    <property type="molecule type" value="Transcribed_RNA"/>
</dbReference>